<organism evidence="1 2">
    <name type="scientific">Pistacia integerrima</name>
    <dbReference type="NCBI Taxonomy" id="434235"/>
    <lineage>
        <taxon>Eukaryota</taxon>
        <taxon>Viridiplantae</taxon>
        <taxon>Streptophyta</taxon>
        <taxon>Embryophyta</taxon>
        <taxon>Tracheophyta</taxon>
        <taxon>Spermatophyta</taxon>
        <taxon>Magnoliopsida</taxon>
        <taxon>eudicotyledons</taxon>
        <taxon>Gunneridae</taxon>
        <taxon>Pentapetalae</taxon>
        <taxon>rosids</taxon>
        <taxon>malvids</taxon>
        <taxon>Sapindales</taxon>
        <taxon>Anacardiaceae</taxon>
        <taxon>Pistacia</taxon>
    </lineage>
</organism>
<comment type="caution">
    <text evidence="1">The sequence shown here is derived from an EMBL/GenBank/DDBJ whole genome shotgun (WGS) entry which is preliminary data.</text>
</comment>
<keyword evidence="2" id="KW-1185">Reference proteome</keyword>
<proteinExistence type="predicted"/>
<evidence type="ECO:0000313" key="1">
    <source>
        <dbReference type="EMBL" id="KAJ0034773.1"/>
    </source>
</evidence>
<evidence type="ECO:0000313" key="2">
    <source>
        <dbReference type="Proteomes" id="UP001163603"/>
    </source>
</evidence>
<reference evidence="2" key="1">
    <citation type="journal article" date="2023" name="G3 (Bethesda)">
        <title>Genome assembly and association tests identify interacting loci associated with vigor, precocity, and sex in interspecific pistachio rootstocks.</title>
        <authorList>
            <person name="Palmer W."/>
            <person name="Jacygrad E."/>
            <person name="Sagayaradj S."/>
            <person name="Cavanaugh K."/>
            <person name="Han R."/>
            <person name="Bertier L."/>
            <person name="Beede B."/>
            <person name="Kafkas S."/>
            <person name="Golino D."/>
            <person name="Preece J."/>
            <person name="Michelmore R."/>
        </authorList>
    </citation>
    <scope>NUCLEOTIDE SEQUENCE [LARGE SCALE GENOMIC DNA]</scope>
</reference>
<name>A0ACC0YED4_9ROSI</name>
<accession>A0ACC0YED4</accession>
<protein>
    <submittedName>
        <fullName evidence="1">Uncharacterized protein</fullName>
    </submittedName>
</protein>
<sequence length="1055" mass="116337">MCSRTYKTGRNKYLAIDHEIVTLMHIRSAYRNESLESKGFSELNMGNEMGNSNTSGLQEEENSTTQTQERFLQEAGHVDGAECKNHVVPVSEVKDYNGKVNGLASDVPNGAGDSPKLNQTSDGREQEETEVNHPAESPKVDAESNEAGDETSEIQQQTFPSEDSKEHNNPPGYVNDGLENQTVPGAEGKDYDEKENAFTSDDFNGAEDAHFSEQIPEETEQEDTKVDPPAECPKVEIEPNNEADGETSEIQTTSPSKDAEDDVKPPSLVADAEVENGIVPLAECQDYNDRGVNGLAFDVPEGAEDPHVANKISDEREEEDTKLDPPAEFQKVEVKPQNEADVETIDIKPTSPSTDSTPLEILQESILEENLPQQSDHQLLKQDSIKKDLTSTLVTEDEGGENATFDIITSSNDPPEPQESVDSKFDQPELTTIHADPPVEDSNMASKKIEDILRSNLTCSGEENGQPIDSSIPKDIGESAVTASDPMVDVESDDLTVKEMASKAERLEIKGGDEISNCLDGNTMITSEFSCGVANNCNWELPTEINPIRSGSPEVEIEDIFMDKSLNSHQQVSATTDDCIVLTEETVLIINEAEHGESKSNHYPNQSFEESIKRSNIDNVNVSTSEGMMIESKPEKNEKGTADYVSCDSGSNEDYIEEAQVTEDDHLVDVHINYQASVEPCKDSQNEDEVVPESGMVMKESSLTDCKTKEASEEKKMIEETEQTTKASCIIGDDTEGRESQKQCESPTLPAEQNEAFLPTLPAEQNEAFLPTSQLSLVQPQDSKQNCEKESDKIQSRNEYISEIKQEGLPKSFVTEASSFDSTNSMAETLVSVDQLVIEKSEQDLSQSAAETIAIVEESNTQANHLSGQGEIVETPAFATDDTQAPESTERLSTESNPDASNIRAQMQKSPSFDLDLQTEARTEESDQTPLLYREKTAIEDFSSQADVSLAYTEYGQDKHVYHAMPVEEKVVTMERSESEKSKTPFLGFLKEEEEAHIKVTPQKHDSNNTAKKTNKEFLNLPTKEVASTSPKSKEKRKPRSFLFTNCMCCTTVIN</sequence>
<dbReference type="Proteomes" id="UP001163603">
    <property type="component" value="Chromosome 7"/>
</dbReference>
<gene>
    <name evidence="1" type="ORF">Pint_24722</name>
</gene>
<dbReference type="EMBL" id="CM047742">
    <property type="protein sequence ID" value="KAJ0034773.1"/>
    <property type="molecule type" value="Genomic_DNA"/>
</dbReference>